<dbReference type="EMBL" id="JACSNV010000008">
    <property type="protein sequence ID" value="MBM6877928.1"/>
    <property type="molecule type" value="Genomic_DNA"/>
</dbReference>
<feature type="transmembrane region" description="Helical" evidence="1">
    <location>
        <begin position="6"/>
        <end position="25"/>
    </location>
</feature>
<evidence type="ECO:0000313" key="3">
    <source>
        <dbReference type="Proteomes" id="UP000729290"/>
    </source>
</evidence>
<protein>
    <recommendedName>
        <fullName evidence="4">DUF4340 domain-containing protein</fullName>
    </recommendedName>
</protein>
<proteinExistence type="predicted"/>
<keyword evidence="3" id="KW-1185">Reference proteome</keyword>
<organism evidence="2 3">
    <name type="scientific">Anaerotignum lactatifermentans</name>
    <dbReference type="NCBI Taxonomy" id="160404"/>
    <lineage>
        <taxon>Bacteria</taxon>
        <taxon>Bacillati</taxon>
        <taxon>Bacillota</taxon>
        <taxon>Clostridia</taxon>
        <taxon>Lachnospirales</taxon>
        <taxon>Anaerotignaceae</taxon>
        <taxon>Anaerotignum</taxon>
    </lineage>
</organism>
<keyword evidence="1" id="KW-0472">Membrane</keyword>
<gene>
    <name evidence="2" type="ORF">H9X83_07110</name>
</gene>
<accession>A0ABS2GBL4</accession>
<keyword evidence="1" id="KW-1133">Transmembrane helix</keyword>
<evidence type="ECO:0008006" key="4">
    <source>
        <dbReference type="Google" id="ProtNLM"/>
    </source>
</evidence>
<sequence length="152" mass="16502">MKKKGWKAIIGVIVIVIVIAAVYQLSKPQNFSRDMEQLRTLAESGSQAYTVEAADSAGNKFILEDSSKDQLTALILSTVTEGEGAPQEMPELPALTVKITGADTSFEAKLTVYDQGEATNEGILQTTNDTYAVENCGEVFNYLAELGLYTER</sequence>
<evidence type="ECO:0000256" key="1">
    <source>
        <dbReference type="SAM" id="Phobius"/>
    </source>
</evidence>
<dbReference type="RefSeq" id="WP_205132759.1">
    <property type="nucleotide sequence ID" value="NZ_JACSNT010000002.1"/>
</dbReference>
<reference evidence="2 3" key="1">
    <citation type="journal article" date="2021" name="Sci. Rep.">
        <title>The distribution of antibiotic resistance genes in chicken gut microbiota commensals.</title>
        <authorList>
            <person name="Juricova H."/>
            <person name="Matiasovicova J."/>
            <person name="Kubasova T."/>
            <person name="Cejkova D."/>
            <person name="Rychlik I."/>
        </authorList>
    </citation>
    <scope>NUCLEOTIDE SEQUENCE [LARGE SCALE GENOMIC DNA]</scope>
    <source>
        <strain evidence="2 3">An431b</strain>
    </source>
</reference>
<comment type="caution">
    <text evidence="2">The sequence shown here is derived from an EMBL/GenBank/DDBJ whole genome shotgun (WGS) entry which is preliminary data.</text>
</comment>
<evidence type="ECO:0000313" key="2">
    <source>
        <dbReference type="EMBL" id="MBM6877928.1"/>
    </source>
</evidence>
<name>A0ABS2GBL4_9FIRM</name>
<dbReference type="Proteomes" id="UP000729290">
    <property type="component" value="Unassembled WGS sequence"/>
</dbReference>
<keyword evidence="1" id="KW-0812">Transmembrane</keyword>